<name>A0AA40F7A5_9PEZI</name>
<keyword evidence="3" id="KW-1185">Reference proteome</keyword>
<feature type="compositionally biased region" description="Polar residues" evidence="1">
    <location>
        <begin position="77"/>
        <end position="87"/>
    </location>
</feature>
<evidence type="ECO:0000313" key="3">
    <source>
        <dbReference type="Proteomes" id="UP001172155"/>
    </source>
</evidence>
<sequence length="142" mass="15232">MAMCVQLDLVKLHILSKCHIYRHTGVVIYLPTTPRPDHGSTRASNHDKRCPRAPETHRPVPEVREPPRCVGPKNDKSATQGATSNRHNCAGDSGRKSEASEFDSGQSGAIGSGPASEGKPLGSSGQKESGRVGNGWLLRVEK</sequence>
<feature type="region of interest" description="Disordered" evidence="1">
    <location>
        <begin position="30"/>
        <end position="142"/>
    </location>
</feature>
<gene>
    <name evidence="2" type="ORF">B0T18DRAFT_87579</name>
</gene>
<evidence type="ECO:0000313" key="2">
    <source>
        <dbReference type="EMBL" id="KAK0752287.1"/>
    </source>
</evidence>
<accession>A0AA40F7A5</accession>
<dbReference type="Proteomes" id="UP001172155">
    <property type="component" value="Unassembled WGS sequence"/>
</dbReference>
<proteinExistence type="predicted"/>
<organism evidence="2 3">
    <name type="scientific">Schizothecium vesticola</name>
    <dbReference type="NCBI Taxonomy" id="314040"/>
    <lineage>
        <taxon>Eukaryota</taxon>
        <taxon>Fungi</taxon>
        <taxon>Dikarya</taxon>
        <taxon>Ascomycota</taxon>
        <taxon>Pezizomycotina</taxon>
        <taxon>Sordariomycetes</taxon>
        <taxon>Sordariomycetidae</taxon>
        <taxon>Sordariales</taxon>
        <taxon>Schizotheciaceae</taxon>
        <taxon>Schizothecium</taxon>
    </lineage>
</organism>
<reference evidence="2" key="1">
    <citation type="submission" date="2023-06" db="EMBL/GenBank/DDBJ databases">
        <title>Genome-scale phylogeny and comparative genomics of the fungal order Sordariales.</title>
        <authorList>
            <consortium name="Lawrence Berkeley National Laboratory"/>
            <person name="Hensen N."/>
            <person name="Bonometti L."/>
            <person name="Westerberg I."/>
            <person name="Brannstrom I.O."/>
            <person name="Guillou S."/>
            <person name="Cros-Aarteil S."/>
            <person name="Calhoun S."/>
            <person name="Haridas S."/>
            <person name="Kuo A."/>
            <person name="Mondo S."/>
            <person name="Pangilinan J."/>
            <person name="Riley R."/>
            <person name="LaButti K."/>
            <person name="Andreopoulos B."/>
            <person name="Lipzen A."/>
            <person name="Chen C."/>
            <person name="Yanf M."/>
            <person name="Daum C."/>
            <person name="Ng V."/>
            <person name="Clum A."/>
            <person name="Steindorff A."/>
            <person name="Ohm R."/>
            <person name="Martin F."/>
            <person name="Silar P."/>
            <person name="Natvig D."/>
            <person name="Lalanne C."/>
            <person name="Gautier V."/>
            <person name="Ament-velasquez S.L."/>
            <person name="Kruys A."/>
            <person name="Hutchinson M.I."/>
            <person name="Powell A.J."/>
            <person name="Barry K."/>
            <person name="Miller A.N."/>
            <person name="Grigoriev I.V."/>
            <person name="Debuchy R."/>
            <person name="Gladieux P."/>
            <person name="Thoren M.H."/>
            <person name="Johannesson H."/>
        </authorList>
    </citation>
    <scope>NUCLEOTIDE SEQUENCE</scope>
    <source>
        <strain evidence="2">SMH3187-1</strain>
    </source>
</reference>
<feature type="compositionally biased region" description="Basic and acidic residues" evidence="1">
    <location>
        <begin position="35"/>
        <end position="67"/>
    </location>
</feature>
<evidence type="ECO:0000256" key="1">
    <source>
        <dbReference type="SAM" id="MobiDB-lite"/>
    </source>
</evidence>
<comment type="caution">
    <text evidence="2">The sequence shown here is derived from an EMBL/GenBank/DDBJ whole genome shotgun (WGS) entry which is preliminary data.</text>
</comment>
<dbReference type="EMBL" id="JAUKUD010000002">
    <property type="protein sequence ID" value="KAK0752287.1"/>
    <property type="molecule type" value="Genomic_DNA"/>
</dbReference>
<dbReference type="AlphaFoldDB" id="A0AA40F7A5"/>
<protein>
    <submittedName>
        <fullName evidence="2">Uncharacterized protein</fullName>
    </submittedName>
</protein>